<organism evidence="7 8">
    <name type="scientific">Cedecea neteri</name>
    <dbReference type="NCBI Taxonomy" id="158822"/>
    <lineage>
        <taxon>Bacteria</taxon>
        <taxon>Pseudomonadati</taxon>
        <taxon>Pseudomonadota</taxon>
        <taxon>Gammaproteobacteria</taxon>
        <taxon>Enterobacterales</taxon>
        <taxon>Enterobacteriaceae</taxon>
        <taxon>Cedecea</taxon>
    </lineage>
</organism>
<dbReference type="Gene3D" id="1.10.1740.10">
    <property type="match status" value="1"/>
</dbReference>
<accession>A0A089Q0S3</accession>
<keyword evidence="3" id="KW-0731">Sigma factor</keyword>
<feature type="domain" description="RNA polymerase sigma factor 70 region 4 type 2" evidence="6">
    <location>
        <begin position="136"/>
        <end position="187"/>
    </location>
</feature>
<dbReference type="GO" id="GO:0016987">
    <property type="term" value="F:sigma factor activity"/>
    <property type="evidence" value="ECO:0007669"/>
    <property type="project" value="UniProtKB-KW"/>
</dbReference>
<dbReference type="InterPro" id="IPR007627">
    <property type="entry name" value="RNA_pol_sigma70_r2"/>
</dbReference>
<keyword evidence="2" id="KW-0805">Transcription regulation</keyword>
<dbReference type="KEGG" id="cnt:JT31_05635"/>
<dbReference type="RefSeq" id="WP_038474286.1">
    <property type="nucleotide sequence ID" value="NZ_CP009451.1"/>
</dbReference>
<dbReference type="GO" id="GO:0006352">
    <property type="term" value="P:DNA-templated transcription initiation"/>
    <property type="evidence" value="ECO:0007669"/>
    <property type="project" value="InterPro"/>
</dbReference>
<evidence type="ECO:0000313" key="7">
    <source>
        <dbReference type="EMBL" id="AIR04114.1"/>
    </source>
</evidence>
<dbReference type="Pfam" id="PF08281">
    <property type="entry name" value="Sigma70_r4_2"/>
    <property type="match status" value="1"/>
</dbReference>
<reference evidence="7 8" key="1">
    <citation type="submission" date="2014-09" db="EMBL/GenBank/DDBJ databases">
        <title>Cedecea neteri SSMD04 Genome Sequencing.</title>
        <authorList>
            <person name="Tan J.-Y."/>
        </authorList>
    </citation>
    <scope>NUCLEOTIDE SEQUENCE [LARGE SCALE GENOMIC DNA]</scope>
    <source>
        <strain evidence="7 8">SSMD04</strain>
    </source>
</reference>
<evidence type="ECO:0000259" key="6">
    <source>
        <dbReference type="Pfam" id="PF08281"/>
    </source>
</evidence>
<protein>
    <submittedName>
        <fullName evidence="7">RNA polymerase sigma factor</fullName>
    </submittedName>
</protein>
<name>A0A089Q0S3_9ENTR</name>
<dbReference type="OrthoDB" id="9797134at2"/>
<dbReference type="SUPFAM" id="SSF88659">
    <property type="entry name" value="Sigma3 and sigma4 domains of RNA polymerase sigma factors"/>
    <property type="match status" value="1"/>
</dbReference>
<dbReference type="SUPFAM" id="SSF88946">
    <property type="entry name" value="Sigma2 domain of RNA polymerase sigma factors"/>
    <property type="match status" value="1"/>
</dbReference>
<dbReference type="PANTHER" id="PTHR43133">
    <property type="entry name" value="RNA POLYMERASE ECF-TYPE SIGMA FACTO"/>
    <property type="match status" value="1"/>
</dbReference>
<evidence type="ECO:0000259" key="5">
    <source>
        <dbReference type="Pfam" id="PF04542"/>
    </source>
</evidence>
<dbReference type="AlphaFoldDB" id="A0A089Q0S3"/>
<dbReference type="InterPro" id="IPR036388">
    <property type="entry name" value="WH-like_DNA-bd_sf"/>
</dbReference>
<evidence type="ECO:0000313" key="8">
    <source>
        <dbReference type="Proteomes" id="UP000029481"/>
    </source>
</evidence>
<sequence>MSAMFDFESQVFPQVQPTFEPNVVQGEFPVVNWERVMRDNEQRLYNFIRKRVANFADIEDLVQNTWYEVIRNKHKFCGSSRPETWMFGIAVNLVKNHYKSVKVSYLHDELNDDVLGTLLHSEQPEGVTEGKDILAKVLQRISQLPEDYQQLLQLIVDNDISYQEAADRMTIPIGTVRSRLSRLRQSLKQDLGWDSLN</sequence>
<feature type="domain" description="RNA polymerase sigma-70 region 2" evidence="5">
    <location>
        <begin position="38"/>
        <end position="100"/>
    </location>
</feature>
<dbReference type="InterPro" id="IPR013249">
    <property type="entry name" value="RNA_pol_sigma70_r4_t2"/>
</dbReference>
<evidence type="ECO:0000256" key="4">
    <source>
        <dbReference type="ARBA" id="ARBA00023163"/>
    </source>
</evidence>
<dbReference type="NCBIfam" id="TIGR02937">
    <property type="entry name" value="sigma70-ECF"/>
    <property type="match status" value="1"/>
</dbReference>
<evidence type="ECO:0000256" key="2">
    <source>
        <dbReference type="ARBA" id="ARBA00023015"/>
    </source>
</evidence>
<dbReference type="PANTHER" id="PTHR43133:SF51">
    <property type="entry name" value="RNA POLYMERASE SIGMA FACTOR"/>
    <property type="match status" value="1"/>
</dbReference>
<dbReference type="InterPro" id="IPR013324">
    <property type="entry name" value="RNA_pol_sigma_r3/r4-like"/>
</dbReference>
<dbReference type="GO" id="GO:0003677">
    <property type="term" value="F:DNA binding"/>
    <property type="evidence" value="ECO:0007669"/>
    <property type="project" value="InterPro"/>
</dbReference>
<dbReference type="EMBL" id="CP009451">
    <property type="protein sequence ID" value="AIR04114.1"/>
    <property type="molecule type" value="Genomic_DNA"/>
</dbReference>
<dbReference type="Gene3D" id="1.10.10.10">
    <property type="entry name" value="Winged helix-like DNA-binding domain superfamily/Winged helix DNA-binding domain"/>
    <property type="match status" value="1"/>
</dbReference>
<comment type="similarity">
    <text evidence="1">Belongs to the sigma-70 factor family. ECF subfamily.</text>
</comment>
<evidence type="ECO:0000256" key="3">
    <source>
        <dbReference type="ARBA" id="ARBA00023082"/>
    </source>
</evidence>
<keyword evidence="4" id="KW-0804">Transcription</keyword>
<dbReference type="Proteomes" id="UP000029481">
    <property type="component" value="Chromosome"/>
</dbReference>
<dbReference type="Pfam" id="PF04542">
    <property type="entry name" value="Sigma70_r2"/>
    <property type="match status" value="1"/>
</dbReference>
<proteinExistence type="inferred from homology"/>
<dbReference type="InterPro" id="IPR014284">
    <property type="entry name" value="RNA_pol_sigma-70_dom"/>
</dbReference>
<gene>
    <name evidence="7" type="ORF">JT31_05635</name>
</gene>
<evidence type="ECO:0000256" key="1">
    <source>
        <dbReference type="ARBA" id="ARBA00010641"/>
    </source>
</evidence>
<dbReference type="InterPro" id="IPR013325">
    <property type="entry name" value="RNA_pol_sigma_r2"/>
</dbReference>
<dbReference type="InterPro" id="IPR039425">
    <property type="entry name" value="RNA_pol_sigma-70-like"/>
</dbReference>
<keyword evidence="8" id="KW-1185">Reference proteome</keyword>
<dbReference type="CDD" id="cd06171">
    <property type="entry name" value="Sigma70_r4"/>
    <property type="match status" value="1"/>
</dbReference>